<keyword evidence="1" id="KW-0732">Signal</keyword>
<name>A0AA88PRG3_9TELE</name>
<evidence type="ECO:0000313" key="3">
    <source>
        <dbReference type="Proteomes" id="UP001187343"/>
    </source>
</evidence>
<dbReference type="AlphaFoldDB" id="A0AA88PRG3"/>
<feature type="signal peptide" evidence="1">
    <location>
        <begin position="1"/>
        <end position="16"/>
    </location>
</feature>
<feature type="chain" id="PRO_5041735758" evidence="1">
    <location>
        <begin position="17"/>
        <end position="118"/>
    </location>
</feature>
<gene>
    <name evidence="2" type="ORF">Q8A67_009952</name>
</gene>
<accession>A0AA88PRG3</accession>
<evidence type="ECO:0000313" key="2">
    <source>
        <dbReference type="EMBL" id="KAK2898534.1"/>
    </source>
</evidence>
<comment type="caution">
    <text evidence="2">The sequence shown here is derived from an EMBL/GenBank/DDBJ whole genome shotgun (WGS) entry which is preliminary data.</text>
</comment>
<keyword evidence="3" id="KW-1185">Reference proteome</keyword>
<evidence type="ECO:0000256" key="1">
    <source>
        <dbReference type="SAM" id="SignalP"/>
    </source>
</evidence>
<proteinExistence type="predicted"/>
<reference evidence="2" key="1">
    <citation type="submission" date="2023-08" db="EMBL/GenBank/DDBJ databases">
        <title>Chromosome-level Genome Assembly of mud carp (Cirrhinus molitorella).</title>
        <authorList>
            <person name="Liu H."/>
        </authorList>
    </citation>
    <scope>NUCLEOTIDE SEQUENCE</scope>
    <source>
        <strain evidence="2">Prfri</strain>
        <tissue evidence="2">Muscle</tissue>
    </source>
</reference>
<sequence length="118" mass="12664">MLGLLVMSAAVAMTAAQLQQLKKQNRPPILKGIGAGTPCGPNYIRISWWDEKEEGEDNDEPSAIVSITLSFRTGGGKEAGEKQSLLLSGPSKGHMTHLKPYNGKPCSLTVVISVKQEM</sequence>
<protein>
    <submittedName>
        <fullName evidence="2">Uncharacterized protein</fullName>
    </submittedName>
</protein>
<dbReference type="Proteomes" id="UP001187343">
    <property type="component" value="Unassembled WGS sequence"/>
</dbReference>
<organism evidence="2 3">
    <name type="scientific">Cirrhinus molitorella</name>
    <name type="common">mud carp</name>
    <dbReference type="NCBI Taxonomy" id="172907"/>
    <lineage>
        <taxon>Eukaryota</taxon>
        <taxon>Metazoa</taxon>
        <taxon>Chordata</taxon>
        <taxon>Craniata</taxon>
        <taxon>Vertebrata</taxon>
        <taxon>Euteleostomi</taxon>
        <taxon>Actinopterygii</taxon>
        <taxon>Neopterygii</taxon>
        <taxon>Teleostei</taxon>
        <taxon>Ostariophysi</taxon>
        <taxon>Cypriniformes</taxon>
        <taxon>Cyprinidae</taxon>
        <taxon>Labeoninae</taxon>
        <taxon>Labeonini</taxon>
        <taxon>Cirrhinus</taxon>
    </lineage>
</organism>
<dbReference type="EMBL" id="JAUYZG010000009">
    <property type="protein sequence ID" value="KAK2898534.1"/>
    <property type="molecule type" value="Genomic_DNA"/>
</dbReference>